<dbReference type="AlphaFoldDB" id="A0A8T7M816"/>
<keyword evidence="5" id="KW-1185">Reference proteome</keyword>
<reference evidence="2 4" key="1">
    <citation type="submission" date="2020-06" db="EMBL/GenBank/DDBJ databases">
        <title>Anoxygenic phototrophic Chloroflexota member uses a Type I reaction center.</title>
        <authorList>
            <person name="Tsuji J.M."/>
            <person name="Shaw N.A."/>
            <person name="Nagashima S."/>
            <person name="Venkiteswaran J."/>
            <person name="Schiff S.L."/>
            <person name="Hanada S."/>
            <person name="Tank M."/>
            <person name="Neufeld J.D."/>
        </authorList>
    </citation>
    <scope>NUCLEOTIDE SEQUENCE [LARGE SCALE GENOMIC DNA]</scope>
    <source>
        <strain evidence="2">L227-S17</strain>
    </source>
</reference>
<dbReference type="RefSeq" id="WP_341470124.1">
    <property type="nucleotide sequence ID" value="NZ_CP128400.1"/>
</dbReference>
<evidence type="ECO:0000313" key="3">
    <source>
        <dbReference type="EMBL" id="WJW68220.1"/>
    </source>
</evidence>
<protein>
    <submittedName>
        <fullName evidence="2">Uncharacterized protein</fullName>
    </submittedName>
</protein>
<evidence type="ECO:0000313" key="2">
    <source>
        <dbReference type="EMBL" id="NWJ48285.1"/>
    </source>
</evidence>
<feature type="transmembrane region" description="Helical" evidence="1">
    <location>
        <begin position="389"/>
        <end position="408"/>
    </location>
</feature>
<gene>
    <name evidence="2" type="ORF">HXX08_20715</name>
    <name evidence="3" type="ORF">OZ401_003826</name>
</gene>
<feature type="transmembrane region" description="Helical" evidence="1">
    <location>
        <begin position="357"/>
        <end position="377"/>
    </location>
</feature>
<feature type="transmembrane region" description="Helical" evidence="1">
    <location>
        <begin position="118"/>
        <end position="138"/>
    </location>
</feature>
<feature type="transmembrane region" description="Helical" evidence="1">
    <location>
        <begin position="319"/>
        <end position="337"/>
    </location>
</feature>
<keyword evidence="1" id="KW-1133">Transmembrane helix</keyword>
<feature type="transmembrane region" description="Helical" evidence="1">
    <location>
        <begin position="77"/>
        <end position="106"/>
    </location>
</feature>
<feature type="transmembrane region" description="Helical" evidence="1">
    <location>
        <begin position="293"/>
        <end position="312"/>
    </location>
</feature>
<feature type="transmembrane region" description="Helical" evidence="1">
    <location>
        <begin position="668"/>
        <end position="690"/>
    </location>
</feature>
<proteinExistence type="predicted"/>
<sequence length="1086" mass="122632">MRSFLSRQNSSLLLALALAFVYHGGLLLTGTFKRTYDAYIHIFFADHYARAWFDHWEYRWYTGFTMTSYPPGSQQSIALISPVVGLLNGFIIVQLFAVLLVVLGVYRFSRIWVTEEAAGFAALLAVFSSSITETVHVFGQLPTMFSLGFLLNALPFVRYWLDTGKRRYLLMGWVVLAGCTAGHHVTTLFGAVFFVGPVLLAGIVDKFRQPLPDEPTAHPSQVAGRKIFPLVIRRLRRIVPVTFRAGIFGIGLVVVLLGVVLPYWLWSKDDPIVQISIPHASRDSFIQNTNAGLVFWLIPYGLTLLALPYIFYKGLNTRAWPLTLSLMMAVLLGTGGTTPLPKALLGGAYYILTLDRFTFWATILLLPLLGEFVVSITKRGLANYLRNQFGVLTWKIVLFVLVVFYLALSGITANFTQFRKFQPAAIDMQPIVTFLEKDQHSRWRYLPLGFGDQMAWLSAQTSATTVDGNYHSARRLPELTTTSIERLEGAKFRGIPGLTSLQQFLAVPEKYNLKFVLSNDQYYDPLLYFSGWHRLQRLENGIMVWEREDIPPLPEVLPRKEIPIYQRIMWGTIPMAAIFSAIFTLSLRLWGHRLLWLFEFIGLVKLTTKIRIPGMGLFPRFWRAIDRKLLRWSTVKETESDNGARWQFWSDWMMVVKNLKPAPPSKQVIRSLVLLIIIIVGLGGTVFTALRPAGPLQVVESYYDALDFRRFSEAYSYLDPTVRPSYDQYLLELSVTNGLVASYGKLDSVRTSLLSSEPERVVAQAKTVWLTSLDQYPTVQQHVLVKRSGKWYIVPDQVDLTIPPDQFFNKAQVNWYSQGRRRVTTQTTSFSDVLDRPVLQIMSARFVQGRTGYAVVGELMNTDVNPADVTLTAVLFDKDNKEVTEYNAQEGIVHKLLPKEITPFRVDFAGVSGQTLGISNPEDPPNIVPSATPNLKDQVTAFEVYAKAVVTGRDLLRDVGVQDMKIEYGADGLAQLTGQLINYGTQEATIPHIFLTYYDSDGRVAWVDDQYVESAVRPQRTQPFSIVLSRPTETSVVLDKGNTYSNILSSQFNLSPQQSDRIPLPKDFGYSSVRVNVHYYAAGATE</sequence>
<feature type="transmembrane region" description="Helical" evidence="1">
    <location>
        <begin position="191"/>
        <end position="207"/>
    </location>
</feature>
<reference evidence="3" key="2">
    <citation type="journal article" date="2024" name="Nature">
        <title>Anoxygenic phototroph of the Chloroflexota uses a type I reaction centre.</title>
        <authorList>
            <person name="Tsuji J.M."/>
            <person name="Shaw N.A."/>
            <person name="Nagashima S."/>
            <person name="Venkiteswaran J.J."/>
            <person name="Schiff S.L."/>
            <person name="Watanabe T."/>
            <person name="Fukui M."/>
            <person name="Hanada S."/>
            <person name="Tank M."/>
            <person name="Neufeld J.D."/>
        </authorList>
    </citation>
    <scope>NUCLEOTIDE SEQUENCE</scope>
    <source>
        <strain evidence="3">L227-S17</strain>
    </source>
</reference>
<organism evidence="2 4">
    <name type="scientific">Candidatus Chlorohelix allophototropha</name>
    <dbReference type="NCBI Taxonomy" id="3003348"/>
    <lineage>
        <taxon>Bacteria</taxon>
        <taxon>Bacillati</taxon>
        <taxon>Chloroflexota</taxon>
        <taxon>Chloroflexia</taxon>
        <taxon>Candidatus Chloroheliales</taxon>
        <taxon>Candidatus Chloroheliaceae</taxon>
        <taxon>Candidatus Chlorohelix</taxon>
    </lineage>
</organism>
<dbReference type="Proteomes" id="UP001431572">
    <property type="component" value="Chromosome 2"/>
</dbReference>
<dbReference type="EMBL" id="JACATZ010000003">
    <property type="protein sequence ID" value="NWJ48285.1"/>
    <property type="molecule type" value="Genomic_DNA"/>
</dbReference>
<evidence type="ECO:0000313" key="4">
    <source>
        <dbReference type="Proteomes" id="UP000521676"/>
    </source>
</evidence>
<keyword evidence="1" id="KW-0472">Membrane</keyword>
<evidence type="ECO:0000256" key="1">
    <source>
        <dbReference type="SAM" id="Phobius"/>
    </source>
</evidence>
<name>A0A8T7M816_9CHLR</name>
<feature type="transmembrane region" description="Helical" evidence="1">
    <location>
        <begin position="243"/>
        <end position="266"/>
    </location>
</feature>
<dbReference type="EMBL" id="CP128400">
    <property type="protein sequence ID" value="WJW68220.1"/>
    <property type="molecule type" value="Genomic_DNA"/>
</dbReference>
<keyword evidence="1" id="KW-0812">Transmembrane</keyword>
<feature type="transmembrane region" description="Helical" evidence="1">
    <location>
        <begin position="568"/>
        <end position="590"/>
    </location>
</feature>
<evidence type="ECO:0000313" key="5">
    <source>
        <dbReference type="Proteomes" id="UP001431572"/>
    </source>
</evidence>
<dbReference type="Proteomes" id="UP000521676">
    <property type="component" value="Unassembled WGS sequence"/>
</dbReference>
<accession>A0A8T7M816</accession>